<accession>A0A0F9YLS1</accession>
<keyword evidence="2" id="KW-1185">Reference proteome</keyword>
<organism evidence="1 2">
    <name type="scientific">Vairimorpha ceranae</name>
    <dbReference type="NCBI Taxonomy" id="40302"/>
    <lineage>
        <taxon>Eukaryota</taxon>
        <taxon>Fungi</taxon>
        <taxon>Fungi incertae sedis</taxon>
        <taxon>Microsporidia</taxon>
        <taxon>Nosematidae</taxon>
        <taxon>Vairimorpha</taxon>
    </lineage>
</organism>
<dbReference type="EMBL" id="JPQZ01000284">
    <property type="protein sequence ID" value="KKO73712.1"/>
    <property type="molecule type" value="Genomic_DNA"/>
</dbReference>
<protein>
    <submittedName>
        <fullName evidence="1">Uncharacterized protein</fullName>
    </submittedName>
</protein>
<reference evidence="1 2" key="1">
    <citation type="journal article" date="2015" name="Environ. Microbiol.">
        <title>Genome analyses suggest the presence of polyploidy and recent human-driven expansions in eight global populations of the honeybee pathogen Nosema ceranae.</title>
        <authorList>
            <person name="Pelin A."/>
            <person name="Selman M."/>
            <person name="Aris-Brosou S."/>
            <person name="Farinelli L."/>
            <person name="Corradi N."/>
        </authorList>
    </citation>
    <scope>NUCLEOTIDE SEQUENCE [LARGE SCALE GENOMIC DNA]</scope>
    <source>
        <strain evidence="1 2">PA08 1199</strain>
    </source>
</reference>
<dbReference type="Proteomes" id="UP000034350">
    <property type="component" value="Unassembled WGS sequence"/>
</dbReference>
<dbReference type="GeneID" id="36319879"/>
<gene>
    <name evidence="1" type="ORF">AAJ76_284000415</name>
</gene>
<proteinExistence type="predicted"/>
<dbReference type="RefSeq" id="XP_024329454.1">
    <property type="nucleotide sequence ID" value="XM_024474950.1"/>
</dbReference>
<name>A0A0F9YLS1_9MICR</name>
<dbReference type="VEuPathDB" id="MicrosporidiaDB:AAJ76_284000415"/>
<evidence type="ECO:0000313" key="1">
    <source>
        <dbReference type="EMBL" id="KKO73712.1"/>
    </source>
</evidence>
<sequence length="44" mass="5070">MPSILCLLLYFRRPNFDSSIPAIKRGPHILQVKLTCLPLCFKIL</sequence>
<dbReference type="AlphaFoldDB" id="A0A0F9YLS1"/>
<comment type="caution">
    <text evidence="1">The sequence shown here is derived from an EMBL/GenBank/DDBJ whole genome shotgun (WGS) entry which is preliminary data.</text>
</comment>
<evidence type="ECO:0000313" key="2">
    <source>
        <dbReference type="Proteomes" id="UP000034350"/>
    </source>
</evidence>